<comment type="similarity">
    <text evidence="3">Belongs to the peptidase C56 family. HSP31-like subfamily.</text>
</comment>
<dbReference type="InterPro" id="IPR050325">
    <property type="entry name" value="Prot/Nucl_acid_deglycase"/>
</dbReference>
<dbReference type="InterPro" id="IPR002818">
    <property type="entry name" value="DJ-1/PfpI"/>
</dbReference>
<dbReference type="Proteomes" id="UP001597319">
    <property type="component" value="Unassembled WGS sequence"/>
</dbReference>
<gene>
    <name evidence="6" type="ORF">ACFSR1_06660</name>
</gene>
<accession>A0ABW5LBT2</accession>
<keyword evidence="4" id="KW-1133">Transmembrane helix</keyword>
<feature type="domain" description="DJ-1/PfpI" evidence="5">
    <location>
        <begin position="82"/>
        <end position="281"/>
    </location>
</feature>
<keyword evidence="6" id="KW-0378">Hydrolase</keyword>
<feature type="transmembrane region" description="Helical" evidence="4">
    <location>
        <begin position="7"/>
        <end position="30"/>
    </location>
</feature>
<dbReference type="RefSeq" id="WP_378290859.1">
    <property type="nucleotide sequence ID" value="NZ_JBHULE010000008.1"/>
</dbReference>
<proteinExistence type="inferred from homology"/>
<keyword evidence="1" id="KW-0346">Stress response</keyword>
<reference evidence="7" key="1">
    <citation type="journal article" date="2019" name="Int. J. Syst. Evol. Microbiol.">
        <title>The Global Catalogue of Microorganisms (GCM) 10K type strain sequencing project: providing services to taxonomists for standard genome sequencing and annotation.</title>
        <authorList>
            <consortium name="The Broad Institute Genomics Platform"/>
            <consortium name="The Broad Institute Genome Sequencing Center for Infectious Disease"/>
            <person name="Wu L."/>
            <person name="Ma J."/>
        </authorList>
    </citation>
    <scope>NUCLEOTIDE SEQUENCE [LARGE SCALE GENOMIC DNA]</scope>
    <source>
        <strain evidence="7">KCTC 52274</strain>
    </source>
</reference>
<evidence type="ECO:0000313" key="7">
    <source>
        <dbReference type="Proteomes" id="UP001597319"/>
    </source>
</evidence>
<dbReference type="PANTHER" id="PTHR48094:SF11">
    <property type="entry name" value="GLUTATHIONE-INDEPENDENT GLYOXALASE HSP31-RELATED"/>
    <property type="match status" value="1"/>
</dbReference>
<dbReference type="Gene3D" id="3.40.50.880">
    <property type="match status" value="1"/>
</dbReference>
<evidence type="ECO:0000256" key="1">
    <source>
        <dbReference type="ARBA" id="ARBA00023016"/>
    </source>
</evidence>
<keyword evidence="4" id="KW-0472">Membrane</keyword>
<dbReference type="SUPFAM" id="SSF52317">
    <property type="entry name" value="Class I glutamine amidotransferase-like"/>
    <property type="match status" value="1"/>
</dbReference>
<keyword evidence="6" id="KW-0315">Glutamine amidotransferase</keyword>
<keyword evidence="2" id="KW-0456">Lyase</keyword>
<evidence type="ECO:0000313" key="6">
    <source>
        <dbReference type="EMBL" id="MFD2562347.1"/>
    </source>
</evidence>
<name>A0ABW5LBT2_9FLAO</name>
<dbReference type="InterPro" id="IPR029062">
    <property type="entry name" value="Class_I_gatase-like"/>
</dbReference>
<organism evidence="6 7">
    <name type="scientific">Aquimarina rubra</name>
    <dbReference type="NCBI Taxonomy" id="1920033"/>
    <lineage>
        <taxon>Bacteria</taxon>
        <taxon>Pseudomonadati</taxon>
        <taxon>Bacteroidota</taxon>
        <taxon>Flavobacteriia</taxon>
        <taxon>Flavobacteriales</taxon>
        <taxon>Flavobacteriaceae</taxon>
        <taxon>Aquimarina</taxon>
    </lineage>
</organism>
<comment type="caution">
    <text evidence="6">The sequence shown here is derived from an EMBL/GenBank/DDBJ whole genome shotgun (WGS) entry which is preliminary data.</text>
</comment>
<dbReference type="PANTHER" id="PTHR48094">
    <property type="entry name" value="PROTEIN/NUCLEIC ACID DEGLYCASE DJ-1-RELATED"/>
    <property type="match status" value="1"/>
</dbReference>
<evidence type="ECO:0000256" key="4">
    <source>
        <dbReference type="SAM" id="Phobius"/>
    </source>
</evidence>
<sequence length="369" mass="41403">MFKKYRILKWSIISILGIIISLFIFGWWFMSLLPSAENRPYITGTQVSDLPYLSKDIVPKRGKILAIVTSTDTMGATDKSTGYELTELSRAYYVFQANGFEVDIASPSGGESPVVIDDEDMGLYDFAFLNDSLAQYKAKHTIPVHNINPELYEAVFFVGGKGAMFDFPKNKSIQFIIKELYQADKVIGAVCHGPAALVNVTLDSGRSLLENKKVSGFTNDEELLLISDAETIFPFLLQDKLISKGGKFNEGSMYLENISHDKNLITGQNPWSTWKLAETMITQIGYTPKYREITGEENAVKVLKVYETEGFRKAKELMKQMISIDNKPMQRILIAKHGIIAAMQGKIGRFFSLVGLTSYAKKISKDFEN</sequence>
<evidence type="ECO:0000256" key="3">
    <source>
        <dbReference type="ARBA" id="ARBA00038493"/>
    </source>
</evidence>
<keyword evidence="7" id="KW-1185">Reference proteome</keyword>
<protein>
    <submittedName>
        <fullName evidence="6">Type 1 glutamine amidotransferase domain-containing protein</fullName>
    </submittedName>
</protein>
<evidence type="ECO:0000259" key="5">
    <source>
        <dbReference type="Pfam" id="PF01965"/>
    </source>
</evidence>
<keyword evidence="4" id="KW-0812">Transmembrane</keyword>
<evidence type="ECO:0000256" key="2">
    <source>
        <dbReference type="ARBA" id="ARBA00023239"/>
    </source>
</evidence>
<dbReference type="EMBL" id="JBHULE010000008">
    <property type="protein sequence ID" value="MFD2562347.1"/>
    <property type="molecule type" value="Genomic_DNA"/>
</dbReference>
<dbReference type="CDD" id="cd03141">
    <property type="entry name" value="GATase1_Hsp31_like"/>
    <property type="match status" value="1"/>
</dbReference>
<dbReference type="GO" id="GO:0016787">
    <property type="term" value="F:hydrolase activity"/>
    <property type="evidence" value="ECO:0007669"/>
    <property type="project" value="UniProtKB-KW"/>
</dbReference>
<dbReference type="Pfam" id="PF01965">
    <property type="entry name" value="DJ-1_PfpI"/>
    <property type="match status" value="1"/>
</dbReference>